<sequence length="347" mass="40268">MNLEPETFSVEVASRFAQFGLQCVFQEYPHVHCYWLESDADLIPHRQLNPAFYGCLDWHSAVHNHWMLTRLIRYFPEADFVSSAREIFNQNLTPKNIKAETKFLQSQPRFECPYGLAWFLQLMAELTEWEDEQAQDLLEDLHPLQTIVINNLHNWLLTLSYPNRTGLHNQTAFALGLIWDWAKITHYQQLLDEIEYKARKFYHQDYNYSLHCEPLGYDFLSPCLAEADLMRRVLPASEFAEWLTIFLPKLPQEFKIDGFHPITVNNPEDYGQSHFDGLNLSRAWMLDGIISGLSPGDNRIPALEVVANLHRQVGLNPVSGNFYGGSHWLGSFAVYLGTKRGLTLKNY</sequence>
<evidence type="ECO:0000313" key="2">
    <source>
        <dbReference type="Proteomes" id="UP000184550"/>
    </source>
</evidence>
<evidence type="ECO:0008006" key="3">
    <source>
        <dbReference type="Google" id="ProtNLM"/>
    </source>
</evidence>
<proteinExistence type="predicted"/>
<keyword evidence="2" id="KW-1185">Reference proteome</keyword>
<accession>A0A7Z9BSI3</accession>
<reference evidence="1" key="1">
    <citation type="submission" date="2019-10" db="EMBL/GenBank/DDBJ databases">
        <authorList>
            <consortium name="Genoscope - CEA"/>
            <person name="William W."/>
        </authorList>
    </citation>
    <scope>NUCLEOTIDE SEQUENCE [LARGE SCALE GENOMIC DNA]</scope>
    <source>
        <strain evidence="1">BBR_PRJEB10992</strain>
    </source>
</reference>
<dbReference type="AlphaFoldDB" id="A0A7Z9BSI3"/>
<gene>
    <name evidence="1" type="ORF">PL8927_720301</name>
</gene>
<protein>
    <recommendedName>
        <fullName evidence="3">DUF2891 domain-containing protein</fullName>
    </recommendedName>
</protein>
<dbReference type="EMBL" id="CZCU02000149">
    <property type="protein sequence ID" value="VXD21944.1"/>
    <property type="molecule type" value="Genomic_DNA"/>
</dbReference>
<name>A0A7Z9BSI3_9CYAN</name>
<comment type="caution">
    <text evidence="1">The sequence shown here is derived from an EMBL/GenBank/DDBJ whole genome shotgun (WGS) entry which is preliminary data.</text>
</comment>
<dbReference type="Proteomes" id="UP000184550">
    <property type="component" value="Unassembled WGS sequence"/>
</dbReference>
<dbReference type="Pfam" id="PF11199">
    <property type="entry name" value="DUF2891"/>
    <property type="match status" value="1"/>
</dbReference>
<evidence type="ECO:0000313" key="1">
    <source>
        <dbReference type="EMBL" id="VXD21944.1"/>
    </source>
</evidence>
<organism evidence="1 2">
    <name type="scientific">Planktothrix serta PCC 8927</name>
    <dbReference type="NCBI Taxonomy" id="671068"/>
    <lineage>
        <taxon>Bacteria</taxon>
        <taxon>Bacillati</taxon>
        <taxon>Cyanobacteriota</taxon>
        <taxon>Cyanophyceae</taxon>
        <taxon>Oscillatoriophycideae</taxon>
        <taxon>Oscillatoriales</taxon>
        <taxon>Microcoleaceae</taxon>
        <taxon>Planktothrix</taxon>
    </lineage>
</organism>
<dbReference type="InterPro" id="IPR021365">
    <property type="entry name" value="DUF2891"/>
</dbReference>
<dbReference type="RefSeq" id="WP_083624381.1">
    <property type="nucleotide sequence ID" value="NZ_LR734877.1"/>
</dbReference>